<keyword evidence="3" id="KW-0408">Iron</keyword>
<dbReference type="Pfam" id="PF12800">
    <property type="entry name" value="Fer4_4"/>
    <property type="match status" value="1"/>
</dbReference>
<accession>A0A7J3JQB5</accession>
<dbReference type="PROSITE" id="PS51379">
    <property type="entry name" value="4FE4S_FER_2"/>
    <property type="match status" value="3"/>
</dbReference>
<dbReference type="EMBL" id="DTBZ01000079">
    <property type="protein sequence ID" value="HGQ18151.1"/>
    <property type="molecule type" value="Genomic_DNA"/>
</dbReference>
<dbReference type="InterPro" id="IPR017900">
    <property type="entry name" value="4Fe4S_Fe_S_CS"/>
</dbReference>
<protein>
    <submittedName>
        <fullName evidence="7">4Fe-4S dicluster domain-containing protein</fullName>
    </submittedName>
</protein>
<gene>
    <name evidence="6" type="ORF">ENT87_01540</name>
    <name evidence="7" type="ORF">ENU30_04160</name>
</gene>
<evidence type="ECO:0000256" key="2">
    <source>
        <dbReference type="ARBA" id="ARBA00022723"/>
    </source>
</evidence>
<name>A0A7J3JQB5_9CREN</name>
<proteinExistence type="predicted"/>
<dbReference type="InterPro" id="IPR017896">
    <property type="entry name" value="4Fe4S_Fe-S-bd"/>
</dbReference>
<dbReference type="InterPro" id="IPR050954">
    <property type="entry name" value="ET_IronSulfur_Cluster-Binding"/>
</dbReference>
<evidence type="ECO:0000313" key="6">
    <source>
        <dbReference type="EMBL" id="HGN36223.1"/>
    </source>
</evidence>
<keyword evidence="4" id="KW-0411">Iron-sulfur</keyword>
<dbReference type="PANTHER" id="PTHR43177">
    <property type="entry name" value="PROTEIN NRFC"/>
    <property type="match status" value="1"/>
</dbReference>
<dbReference type="GO" id="GO:0046872">
    <property type="term" value="F:metal ion binding"/>
    <property type="evidence" value="ECO:0007669"/>
    <property type="project" value="UniProtKB-KW"/>
</dbReference>
<dbReference type="EMBL" id="DTAI01000051">
    <property type="protein sequence ID" value="HGN36223.1"/>
    <property type="molecule type" value="Genomic_DNA"/>
</dbReference>
<comment type="caution">
    <text evidence="7">The sequence shown here is derived from an EMBL/GenBank/DDBJ whole genome shotgun (WGS) entry which is preliminary data.</text>
</comment>
<evidence type="ECO:0000313" key="7">
    <source>
        <dbReference type="EMBL" id="HGQ18151.1"/>
    </source>
</evidence>
<dbReference type="Pfam" id="PF13247">
    <property type="entry name" value="Fer4_11"/>
    <property type="match status" value="1"/>
</dbReference>
<dbReference type="PANTHER" id="PTHR43177:SF3">
    <property type="entry name" value="PROTEIN NRFC HOMOLOG"/>
    <property type="match status" value="1"/>
</dbReference>
<evidence type="ECO:0000259" key="5">
    <source>
        <dbReference type="PROSITE" id="PS51379"/>
    </source>
</evidence>
<feature type="domain" description="4Fe-4S ferredoxin-type" evidence="5">
    <location>
        <begin position="38"/>
        <end position="69"/>
    </location>
</feature>
<dbReference type="Gene3D" id="3.30.70.20">
    <property type="match status" value="2"/>
</dbReference>
<evidence type="ECO:0000256" key="3">
    <source>
        <dbReference type="ARBA" id="ARBA00023004"/>
    </source>
</evidence>
<evidence type="ECO:0000256" key="1">
    <source>
        <dbReference type="ARBA" id="ARBA00022485"/>
    </source>
</evidence>
<feature type="domain" description="4Fe-4S ferredoxin-type" evidence="5">
    <location>
        <begin position="70"/>
        <end position="99"/>
    </location>
</feature>
<reference evidence="7" key="1">
    <citation type="journal article" date="2020" name="mSystems">
        <title>Genome- and Community-Level Interaction Insights into Carbon Utilization and Element Cycling Functions of Hydrothermarchaeota in Hydrothermal Sediment.</title>
        <authorList>
            <person name="Zhou Z."/>
            <person name="Liu Y."/>
            <person name="Xu W."/>
            <person name="Pan J."/>
            <person name="Luo Z.H."/>
            <person name="Li M."/>
        </authorList>
    </citation>
    <scope>NUCLEOTIDE SEQUENCE [LARGE SCALE GENOMIC DNA]</scope>
    <source>
        <strain evidence="6">SpSt-618</strain>
        <strain evidence="7">SpSt-657</strain>
    </source>
</reference>
<dbReference type="AlphaFoldDB" id="A0A7J3JQB5"/>
<feature type="domain" description="4Fe-4S ferredoxin-type" evidence="5">
    <location>
        <begin position="3"/>
        <end position="22"/>
    </location>
</feature>
<dbReference type="SUPFAM" id="SSF54862">
    <property type="entry name" value="4Fe-4S ferredoxins"/>
    <property type="match status" value="1"/>
</dbReference>
<sequence length="159" mass="17395">MAVRRFIQYDRCIGCHTCEEVCAFLHDEIMGIELYEAVRGLKKPISCFHCVRAPCVAVCPTGALVYDREGAVVLRATRCIGCTSCITACPFGVPQLLPIGYTTKCDLCAKLRSEGLEPGCIAACPTNAIIWTSPDDLIKRIRRTTIAKIMEAYGSTSKV</sequence>
<dbReference type="PROSITE" id="PS00198">
    <property type="entry name" value="4FE4S_FER_1"/>
    <property type="match status" value="1"/>
</dbReference>
<keyword evidence="1" id="KW-0004">4Fe-4S</keyword>
<organism evidence="7">
    <name type="scientific">Ignisphaera aggregans</name>
    <dbReference type="NCBI Taxonomy" id="334771"/>
    <lineage>
        <taxon>Archaea</taxon>
        <taxon>Thermoproteota</taxon>
        <taxon>Thermoprotei</taxon>
        <taxon>Desulfurococcales</taxon>
        <taxon>Desulfurococcaceae</taxon>
        <taxon>Ignisphaera</taxon>
    </lineage>
</organism>
<dbReference type="GO" id="GO:0016491">
    <property type="term" value="F:oxidoreductase activity"/>
    <property type="evidence" value="ECO:0007669"/>
    <property type="project" value="UniProtKB-ARBA"/>
</dbReference>
<dbReference type="GO" id="GO:0051539">
    <property type="term" value="F:4 iron, 4 sulfur cluster binding"/>
    <property type="evidence" value="ECO:0007669"/>
    <property type="project" value="UniProtKB-KW"/>
</dbReference>
<evidence type="ECO:0000256" key="4">
    <source>
        <dbReference type="ARBA" id="ARBA00023014"/>
    </source>
</evidence>
<keyword evidence="2" id="KW-0479">Metal-binding</keyword>